<feature type="region of interest" description="Disordered" evidence="1">
    <location>
        <begin position="106"/>
        <end position="163"/>
    </location>
</feature>
<dbReference type="EMBL" id="KV454479">
    <property type="protein sequence ID" value="ODV61594.1"/>
    <property type="molecule type" value="Genomic_DNA"/>
</dbReference>
<reference evidence="3" key="1">
    <citation type="submission" date="2016-05" db="EMBL/GenBank/DDBJ databases">
        <title>Comparative genomics of biotechnologically important yeasts.</title>
        <authorList>
            <consortium name="DOE Joint Genome Institute"/>
            <person name="Riley R."/>
            <person name="Haridas S."/>
            <person name="Wolfe K.H."/>
            <person name="Lopes M.R."/>
            <person name="Hittinger C.T."/>
            <person name="Goker M."/>
            <person name="Salamov A."/>
            <person name="Wisecaver J."/>
            <person name="Long T.M."/>
            <person name="Aerts A.L."/>
            <person name="Barry K."/>
            <person name="Choi C."/>
            <person name="Clum A."/>
            <person name="Coughlan A.Y."/>
            <person name="Deshpande S."/>
            <person name="Douglass A.P."/>
            <person name="Hanson S.J."/>
            <person name="Klenk H.-P."/>
            <person name="Labutti K."/>
            <person name="Lapidus A."/>
            <person name="Lindquist E."/>
            <person name="Lipzen A."/>
            <person name="Meier-Kolthoff J.P."/>
            <person name="Ohm R.A."/>
            <person name="Otillar R.P."/>
            <person name="Pangilinan J."/>
            <person name="Peng Y."/>
            <person name="Rokas A."/>
            <person name="Rosa C.A."/>
            <person name="Scheuner C."/>
            <person name="Sibirny A.A."/>
            <person name="Slot J.C."/>
            <person name="Stielow J.B."/>
            <person name="Sun H."/>
            <person name="Kurtzman C.P."/>
            <person name="Blackwell M."/>
            <person name="Grigoriev I.V."/>
            <person name="Jeffries T.W."/>
        </authorList>
    </citation>
    <scope>NUCLEOTIDE SEQUENCE [LARGE SCALE GENOMIC DNA]</scope>
    <source>
        <strain evidence="3">DSM 1968</strain>
    </source>
</reference>
<evidence type="ECO:0008006" key="4">
    <source>
        <dbReference type="Google" id="ProtNLM"/>
    </source>
</evidence>
<keyword evidence="3" id="KW-1185">Reference proteome</keyword>
<dbReference type="Proteomes" id="UP000095038">
    <property type="component" value="Unassembled WGS sequence"/>
</dbReference>
<protein>
    <recommendedName>
        <fullName evidence="4">Myb/SANT-like domain-containing protein</fullName>
    </recommendedName>
</protein>
<organism evidence="2 3">
    <name type="scientific">Ascoidea rubescens DSM 1968</name>
    <dbReference type="NCBI Taxonomy" id="1344418"/>
    <lineage>
        <taxon>Eukaryota</taxon>
        <taxon>Fungi</taxon>
        <taxon>Dikarya</taxon>
        <taxon>Ascomycota</taxon>
        <taxon>Saccharomycotina</taxon>
        <taxon>Saccharomycetes</taxon>
        <taxon>Ascoideaceae</taxon>
        <taxon>Ascoidea</taxon>
    </lineage>
</organism>
<dbReference type="AlphaFoldDB" id="A0A1D2VIY5"/>
<dbReference type="GeneID" id="30968154"/>
<dbReference type="InParanoid" id="A0A1D2VIY5"/>
<accession>A0A1D2VIY5</accession>
<dbReference type="OrthoDB" id="4066471at2759"/>
<proteinExistence type="predicted"/>
<dbReference type="RefSeq" id="XP_020047901.1">
    <property type="nucleotide sequence ID" value="XM_020194518.1"/>
</dbReference>
<sequence length="460" mass="53113">MDQPGKVHKWTSEMDSTLCNLVQENMPYILDDRIRHKDKNWKTVLKQFNKTFNLNFKQYRTLKTRYKSLETTFKFNDIDGLNGGVVLNNELQSILVKIIQHKAAHNAQKRSSKLNLDKLETKKNKNNLHQDIIDNGTENNNDHDNDQDNENDHDIDNDDSDNLKNFEDSSIFKALQNINNNQTIDDPNSIVNNNDTISYNHNNEYSNNANINTNNGNIQPINNNDDNRADNSGINICENIIDTNTTSDVIMDDNNTIVNNQNNDVIKRKNEIIEINNNNNNNNHRNQENDNNKENIKLNTKDIQSNPEATPTNNNSISSLKEINQLQSFNDANFENDESSSETDLRFDEFQNASNKRRKAEKKTDLEILKEILSKPIQIKFRHSDDDCSSNANKQYNGIVNNNQNKTTDTNNSNNLKIISLINEKFDTIAKKLVDLEYKYNKRFDKISSNLDIIMKKLGD</sequence>
<evidence type="ECO:0000313" key="2">
    <source>
        <dbReference type="EMBL" id="ODV61594.1"/>
    </source>
</evidence>
<gene>
    <name evidence="2" type="ORF">ASCRUDRAFT_80645</name>
</gene>
<name>A0A1D2VIY5_9ASCO</name>
<feature type="compositionally biased region" description="Basic and acidic residues" evidence="1">
    <location>
        <begin position="140"/>
        <end position="154"/>
    </location>
</feature>
<evidence type="ECO:0000256" key="1">
    <source>
        <dbReference type="SAM" id="MobiDB-lite"/>
    </source>
</evidence>
<evidence type="ECO:0000313" key="3">
    <source>
        <dbReference type="Proteomes" id="UP000095038"/>
    </source>
</evidence>